<reference evidence="9" key="3">
    <citation type="submission" date="2021-05" db="UniProtKB">
        <authorList>
            <consortium name="EnsemblPlants"/>
        </authorList>
    </citation>
    <scope>IDENTIFICATION</scope>
    <source>
        <strain evidence="9">cv. B73</strain>
    </source>
</reference>
<dbReference type="Gramene" id="Zm00001eb298580_T001">
    <property type="protein sequence ID" value="Zm00001eb298580_P001"/>
    <property type="gene ID" value="Zm00001eb298580"/>
</dbReference>
<keyword evidence="5" id="KW-0539">Nucleus</keyword>
<reference evidence="8 10" key="1">
    <citation type="submission" date="2015-12" db="EMBL/GenBank/DDBJ databases">
        <title>Update maize B73 reference genome by single molecule sequencing technologies.</title>
        <authorList>
            <consortium name="Maize Genome Sequencing Project"/>
            <person name="Ware D."/>
        </authorList>
    </citation>
    <scope>NUCLEOTIDE SEQUENCE [LARGE SCALE GENOMIC DNA]</scope>
    <source>
        <strain evidence="10">cv. B73</strain>
        <tissue evidence="8">Seedling</tissue>
    </source>
</reference>
<evidence type="ECO:0000256" key="1">
    <source>
        <dbReference type="ARBA" id="ARBA00004123"/>
    </source>
</evidence>
<feature type="compositionally biased region" description="Polar residues" evidence="6">
    <location>
        <begin position="102"/>
        <end position="111"/>
    </location>
</feature>
<dbReference type="PANTHER" id="PTHR31221:SF352">
    <property type="entry name" value="OS03G0758000 PROTEIN"/>
    <property type="match status" value="1"/>
</dbReference>
<keyword evidence="4" id="KW-0804">Transcription</keyword>
<feature type="compositionally biased region" description="Low complexity" evidence="6">
    <location>
        <begin position="83"/>
        <end position="99"/>
    </location>
</feature>
<dbReference type="Gene3D" id="2.20.25.80">
    <property type="entry name" value="WRKY domain"/>
    <property type="match status" value="1"/>
</dbReference>
<dbReference type="PaxDb" id="4577-GRMZM2G018721_P01"/>
<dbReference type="AlphaFoldDB" id="A0A1D6HR99"/>
<evidence type="ECO:0000313" key="8">
    <source>
        <dbReference type="EMBL" id="ONM51038.1"/>
    </source>
</evidence>
<dbReference type="FunCoup" id="A0A1D6HR99">
    <property type="interactions" value="925"/>
</dbReference>
<evidence type="ECO:0000259" key="7">
    <source>
        <dbReference type="PROSITE" id="PS50811"/>
    </source>
</evidence>
<evidence type="ECO:0000256" key="4">
    <source>
        <dbReference type="ARBA" id="ARBA00023163"/>
    </source>
</evidence>
<dbReference type="GO" id="GO:0005634">
    <property type="term" value="C:nucleus"/>
    <property type="evidence" value="ECO:0000318"/>
    <property type="project" value="GO_Central"/>
</dbReference>
<dbReference type="GO" id="GO:0006355">
    <property type="term" value="P:regulation of DNA-templated transcription"/>
    <property type="evidence" value="ECO:0000318"/>
    <property type="project" value="GO_Central"/>
</dbReference>
<protein>
    <submittedName>
        <fullName evidence="8">Putative WRKY transcription factor 57</fullName>
    </submittedName>
</protein>
<dbReference type="FunFam" id="2.20.25.80:FF:000003">
    <property type="entry name" value="WRKY transcription factor 57"/>
    <property type="match status" value="1"/>
</dbReference>
<dbReference type="InterPro" id="IPR036576">
    <property type="entry name" value="WRKY_dom_sf"/>
</dbReference>
<dbReference type="EnsemblPlants" id="Zm00001eb298580_T001">
    <property type="protein sequence ID" value="Zm00001eb298580_P001"/>
    <property type="gene ID" value="Zm00001eb298580"/>
</dbReference>
<dbReference type="SUPFAM" id="SSF118290">
    <property type="entry name" value="WRKY DNA-binding domain"/>
    <property type="match status" value="1"/>
</dbReference>
<dbReference type="SMR" id="A0A1D6HR99"/>
<dbReference type="InterPro" id="IPR003657">
    <property type="entry name" value="WRKY_dom"/>
</dbReference>
<organism evidence="8">
    <name type="scientific">Zea mays</name>
    <name type="common">Maize</name>
    <dbReference type="NCBI Taxonomy" id="4577"/>
    <lineage>
        <taxon>Eukaryota</taxon>
        <taxon>Viridiplantae</taxon>
        <taxon>Streptophyta</taxon>
        <taxon>Embryophyta</taxon>
        <taxon>Tracheophyta</taxon>
        <taxon>Spermatophyta</taxon>
        <taxon>Magnoliopsida</taxon>
        <taxon>Liliopsida</taxon>
        <taxon>Poales</taxon>
        <taxon>Poaceae</taxon>
        <taxon>PACMAD clade</taxon>
        <taxon>Panicoideae</taxon>
        <taxon>Andropogonodae</taxon>
        <taxon>Andropogoneae</taxon>
        <taxon>Tripsacinae</taxon>
        <taxon>Zea</taxon>
    </lineage>
</organism>
<evidence type="ECO:0000256" key="3">
    <source>
        <dbReference type="ARBA" id="ARBA00023125"/>
    </source>
</evidence>
<evidence type="ECO:0000256" key="5">
    <source>
        <dbReference type="ARBA" id="ARBA00023242"/>
    </source>
</evidence>
<dbReference type="eggNOG" id="ENOG502QSI6">
    <property type="taxonomic scope" value="Eukaryota"/>
</dbReference>
<evidence type="ECO:0000256" key="6">
    <source>
        <dbReference type="SAM" id="MobiDB-lite"/>
    </source>
</evidence>
<dbReference type="InterPro" id="IPR044810">
    <property type="entry name" value="WRKY_plant"/>
</dbReference>
<keyword evidence="10" id="KW-1185">Reference proteome</keyword>
<feature type="compositionally biased region" description="Low complexity" evidence="6">
    <location>
        <begin position="64"/>
        <end position="75"/>
    </location>
</feature>
<dbReference type="PROSITE" id="PS50811">
    <property type="entry name" value="WRKY"/>
    <property type="match status" value="1"/>
</dbReference>
<gene>
    <name evidence="8" type="ORF">ZEAMMB73_Zm00001d018656</name>
</gene>
<evidence type="ECO:0000313" key="10">
    <source>
        <dbReference type="Proteomes" id="UP000007305"/>
    </source>
</evidence>
<name>A0A1D6HR99_MAIZE</name>
<dbReference type="ExpressionAtlas" id="A0A1D6HR99">
    <property type="expression patterns" value="baseline and differential"/>
</dbReference>
<dbReference type="GO" id="GO:0003700">
    <property type="term" value="F:DNA-binding transcription factor activity"/>
    <property type="evidence" value="ECO:0000318"/>
    <property type="project" value="GO_Central"/>
</dbReference>
<evidence type="ECO:0000256" key="2">
    <source>
        <dbReference type="ARBA" id="ARBA00023015"/>
    </source>
</evidence>
<evidence type="ECO:0000313" key="9">
    <source>
        <dbReference type="EnsemblPlants" id="Zm00001eb298580_P001"/>
    </source>
</evidence>
<dbReference type="GO" id="GO:0000976">
    <property type="term" value="F:transcription cis-regulatory region binding"/>
    <property type="evidence" value="ECO:0000318"/>
    <property type="project" value="GO_Central"/>
</dbReference>
<dbReference type="OMA" id="AGDWPFA"/>
<reference evidence="9" key="2">
    <citation type="submission" date="2019-07" db="EMBL/GenBank/DDBJ databases">
        <authorList>
            <person name="Seetharam A."/>
            <person name="Woodhouse M."/>
            <person name="Cannon E."/>
        </authorList>
    </citation>
    <scope>NUCLEOTIDE SEQUENCE [LARGE SCALE GENOMIC DNA]</scope>
    <source>
        <strain evidence="9">cv. B73</strain>
    </source>
</reference>
<keyword evidence="2" id="KW-0805">Transcription regulation</keyword>
<feature type="region of interest" description="Disordered" evidence="6">
    <location>
        <begin position="64"/>
        <end position="119"/>
    </location>
</feature>
<sequence length="332" mass="34765">MAGAGGDWPFTADDDAYGADSSAMFAELAAGCWAAAGGTAAEELMMSMLLPPPEDHHHQAAVLATAPAAVSSRSSSTDDDDGAPAAAATTEAASKPPAAGKTTMTKSSSAGQKRARQPRFAFMTKSDVDHLEDGYRWRKYGQKAVKNSPFPRSYYRCTNSKCTVKKRVERSSDDPSVVITTYEGQHCHHTAVACFPRANHAADGRHHLPFVEFSAASSAHHHYHSNPYSGTASCVNDHHLPPLLPTTTTLAPRHNALDNGQQELQAAMSMPVASVPTTSLLPPPTTALAAPPVASVSMTSSSSLPPASSSAAPAAVDKGLLDDMVPPAMRHG</sequence>
<dbReference type="PANTHER" id="PTHR31221">
    <property type="entry name" value="WRKY TRANSCRIPTION FACTOR PROTEIN 1-RELATED"/>
    <property type="match status" value="1"/>
</dbReference>
<feature type="region of interest" description="Disordered" evidence="6">
    <location>
        <begin position="296"/>
        <end position="319"/>
    </location>
</feature>
<dbReference type="EMBL" id="CM007650">
    <property type="protein sequence ID" value="ONM51038.1"/>
    <property type="molecule type" value="Genomic_DNA"/>
</dbReference>
<comment type="subcellular location">
    <subcellularLocation>
        <location evidence="1">Nucleus</location>
    </subcellularLocation>
</comment>
<proteinExistence type="predicted"/>
<dbReference type="Pfam" id="PF03106">
    <property type="entry name" value="WRKY"/>
    <property type="match status" value="1"/>
</dbReference>
<feature type="domain" description="WRKY" evidence="7">
    <location>
        <begin position="126"/>
        <end position="191"/>
    </location>
</feature>
<accession>A0A1D6HR99</accession>
<dbReference type="SMART" id="SM00774">
    <property type="entry name" value="WRKY"/>
    <property type="match status" value="1"/>
</dbReference>
<keyword evidence="3" id="KW-0238">DNA-binding</keyword>
<feature type="compositionally biased region" description="Low complexity" evidence="6">
    <location>
        <begin position="296"/>
        <end position="316"/>
    </location>
</feature>
<dbReference type="Proteomes" id="UP000007305">
    <property type="component" value="Chromosome 7"/>
</dbReference>